<accession>A0ABN9VAG7</accession>
<organism evidence="3 4">
    <name type="scientific">Prorocentrum cordatum</name>
    <dbReference type="NCBI Taxonomy" id="2364126"/>
    <lineage>
        <taxon>Eukaryota</taxon>
        <taxon>Sar</taxon>
        <taxon>Alveolata</taxon>
        <taxon>Dinophyceae</taxon>
        <taxon>Prorocentrales</taxon>
        <taxon>Prorocentraceae</taxon>
        <taxon>Prorocentrum</taxon>
    </lineage>
</organism>
<feature type="signal peptide" evidence="2">
    <location>
        <begin position="1"/>
        <end position="27"/>
    </location>
</feature>
<proteinExistence type="predicted"/>
<feature type="region of interest" description="Disordered" evidence="1">
    <location>
        <begin position="104"/>
        <end position="126"/>
    </location>
</feature>
<gene>
    <name evidence="3" type="ORF">PCOR1329_LOCUS55623</name>
</gene>
<reference evidence="3" key="1">
    <citation type="submission" date="2023-10" db="EMBL/GenBank/DDBJ databases">
        <authorList>
            <person name="Chen Y."/>
            <person name="Shah S."/>
            <person name="Dougan E. K."/>
            <person name="Thang M."/>
            <person name="Chan C."/>
        </authorList>
    </citation>
    <scope>NUCLEOTIDE SEQUENCE [LARGE SCALE GENOMIC DNA]</scope>
</reference>
<evidence type="ECO:0000313" key="3">
    <source>
        <dbReference type="EMBL" id="CAK0869176.1"/>
    </source>
</evidence>
<dbReference type="Proteomes" id="UP001189429">
    <property type="component" value="Unassembled WGS sequence"/>
</dbReference>
<name>A0ABN9VAG7_9DINO</name>
<keyword evidence="4" id="KW-1185">Reference proteome</keyword>
<sequence length="343" mass="38426">MALGRHPLLHSMAALWLLALFVPLAHGIAFRSEVKRQADRKIAHAEGRAAASLARVAQYERAIEARANASKGPLLVPPDLSRPRQGRASLLGVDSSQALAGSGEFQPSEEFQRAGQETSDGVELPWGVGTPRGGDSWVEHQYSAMHMLDVPHWVEYSLETGDNIQTFSNAWQDVKLITQVLENVTNGFYLDTHGGDGETHSYTLLLELTGWRGLILEPQIYEFATLWGKMRKAWIFLGCLSPTGNATKLGFDTAGVLDMLSGHQIHAYNLPTFMEELGGRKTIDFWAVHNGHYEAEVLNETFFYPEEHRVRSRVGPLRWPSVWSWLPVVRSAQVQRRNRRAHL</sequence>
<protein>
    <recommendedName>
        <fullName evidence="5">Phospholipase B-like</fullName>
    </recommendedName>
</protein>
<keyword evidence="2" id="KW-0732">Signal</keyword>
<feature type="chain" id="PRO_5047200368" description="Phospholipase B-like" evidence="2">
    <location>
        <begin position="28"/>
        <end position="343"/>
    </location>
</feature>
<dbReference type="EMBL" id="CAUYUJ010016826">
    <property type="protein sequence ID" value="CAK0869176.1"/>
    <property type="molecule type" value="Genomic_DNA"/>
</dbReference>
<evidence type="ECO:0000256" key="2">
    <source>
        <dbReference type="SAM" id="SignalP"/>
    </source>
</evidence>
<evidence type="ECO:0008006" key="5">
    <source>
        <dbReference type="Google" id="ProtNLM"/>
    </source>
</evidence>
<evidence type="ECO:0000313" key="4">
    <source>
        <dbReference type="Proteomes" id="UP001189429"/>
    </source>
</evidence>
<evidence type="ECO:0000256" key="1">
    <source>
        <dbReference type="SAM" id="MobiDB-lite"/>
    </source>
</evidence>
<comment type="caution">
    <text evidence="3">The sequence shown here is derived from an EMBL/GenBank/DDBJ whole genome shotgun (WGS) entry which is preliminary data.</text>
</comment>